<dbReference type="OrthoDB" id="2971563at2"/>
<dbReference type="PANTHER" id="PTHR42951:SF14">
    <property type="entry name" value="METALLO-BETA-LACTAMASE SUPERFAMILY PROTEIN"/>
    <property type="match status" value="1"/>
</dbReference>
<name>A0A7I9V4T4_9ACTN</name>
<evidence type="ECO:0000259" key="1">
    <source>
        <dbReference type="SMART" id="SM00849"/>
    </source>
</evidence>
<dbReference type="GO" id="GO:0016787">
    <property type="term" value="F:hydrolase activity"/>
    <property type="evidence" value="ECO:0007669"/>
    <property type="project" value="UniProtKB-KW"/>
</dbReference>
<dbReference type="RefSeq" id="WP_161894311.1">
    <property type="nucleotide sequence ID" value="NZ_BJOV01000002.1"/>
</dbReference>
<dbReference type="InterPro" id="IPR036866">
    <property type="entry name" value="RibonucZ/Hydroxyglut_hydro"/>
</dbReference>
<dbReference type="PANTHER" id="PTHR42951">
    <property type="entry name" value="METALLO-BETA-LACTAMASE DOMAIN-CONTAINING"/>
    <property type="match status" value="1"/>
</dbReference>
<reference evidence="3" key="1">
    <citation type="submission" date="2019-06" db="EMBL/GenBank/DDBJ databases">
        <title>Gordonia isolated from sludge of a wastewater treatment plant.</title>
        <authorList>
            <person name="Tamura T."/>
            <person name="Aoyama K."/>
            <person name="Kang Y."/>
            <person name="Saito S."/>
            <person name="Akiyama N."/>
            <person name="Yazawa K."/>
            <person name="Gonoi T."/>
            <person name="Mikami Y."/>
        </authorList>
    </citation>
    <scope>NUCLEOTIDE SEQUENCE [LARGE SCALE GENOMIC DNA]</scope>
    <source>
        <strain evidence="3">NBRC 107696</strain>
    </source>
</reference>
<keyword evidence="2" id="KW-0378">Hydrolase</keyword>
<dbReference type="Proteomes" id="UP000444960">
    <property type="component" value="Unassembled WGS sequence"/>
</dbReference>
<accession>A0A7I9V4T4</accession>
<proteinExistence type="predicted"/>
<organism evidence="2 3">
    <name type="scientific">Gordonia spumicola</name>
    <dbReference type="NCBI Taxonomy" id="589161"/>
    <lineage>
        <taxon>Bacteria</taxon>
        <taxon>Bacillati</taxon>
        <taxon>Actinomycetota</taxon>
        <taxon>Actinomycetes</taxon>
        <taxon>Mycobacteriales</taxon>
        <taxon>Gordoniaceae</taxon>
        <taxon>Gordonia</taxon>
    </lineage>
</organism>
<protein>
    <submittedName>
        <fullName evidence="2">MBL fold metallo-hydrolase</fullName>
    </submittedName>
</protein>
<feature type="domain" description="Metallo-beta-lactamase" evidence="1">
    <location>
        <begin position="22"/>
        <end position="229"/>
    </location>
</feature>
<dbReference type="InterPro" id="IPR050855">
    <property type="entry name" value="NDM-1-like"/>
</dbReference>
<dbReference type="Gene3D" id="3.60.15.10">
    <property type="entry name" value="Ribonuclease Z/Hydroxyacylglutathione hydrolase-like"/>
    <property type="match status" value="1"/>
</dbReference>
<dbReference type="SMART" id="SM00849">
    <property type="entry name" value="Lactamase_B"/>
    <property type="match status" value="1"/>
</dbReference>
<dbReference type="InterPro" id="IPR001279">
    <property type="entry name" value="Metallo-B-lactamas"/>
</dbReference>
<sequence length="247" mass="26162">MGLDVTTIANGSTRTHFVSTSTVNWVILQDDRGVTLIDGGYPGHADAVVESLRRVGSAPEEIRGAVLTHAHVDHIGGLARLRRRHSFDVFADPEEVGHARRDYLEQAAPLDIARIAYRPRVMRWLAEIIPLGALDKNGVADALPLHDPGALPGSPVAVPTHGHTHGHSAYVVGGGEVVVTGDALVSGHMISSRLGPQCLDHVFTHDIPANEAAVSSLAALDATVVLPGHGPLLRGRLSTFVDQALPH</sequence>
<dbReference type="EMBL" id="BJOV01000002">
    <property type="protein sequence ID" value="GEE00416.1"/>
    <property type="molecule type" value="Genomic_DNA"/>
</dbReference>
<dbReference type="AlphaFoldDB" id="A0A7I9V4T4"/>
<dbReference type="SUPFAM" id="SSF56281">
    <property type="entry name" value="Metallo-hydrolase/oxidoreductase"/>
    <property type="match status" value="1"/>
</dbReference>
<evidence type="ECO:0000313" key="3">
    <source>
        <dbReference type="Proteomes" id="UP000444960"/>
    </source>
</evidence>
<keyword evidence="3" id="KW-1185">Reference proteome</keyword>
<gene>
    <name evidence="2" type="ORF">nbrc107696_08620</name>
</gene>
<evidence type="ECO:0000313" key="2">
    <source>
        <dbReference type="EMBL" id="GEE00416.1"/>
    </source>
</evidence>
<dbReference type="Pfam" id="PF00753">
    <property type="entry name" value="Lactamase_B"/>
    <property type="match status" value="1"/>
</dbReference>
<comment type="caution">
    <text evidence="2">The sequence shown here is derived from an EMBL/GenBank/DDBJ whole genome shotgun (WGS) entry which is preliminary data.</text>
</comment>